<keyword evidence="6 8" id="KW-0406">Ion transport</keyword>
<keyword evidence="5 8" id="KW-1133">Transmembrane helix</keyword>
<reference evidence="10" key="1">
    <citation type="journal article" date="2015" name="PeerJ">
        <title>First genomic representation of candidate bacterial phylum KSB3 points to enhanced environmental sensing as a trigger of wastewater bulking.</title>
        <authorList>
            <person name="Sekiguchi Y."/>
            <person name="Ohashi A."/>
            <person name="Parks D.H."/>
            <person name="Yamauchi T."/>
            <person name="Tyson G.W."/>
            <person name="Hugenholtz P."/>
        </authorList>
    </citation>
    <scope>NUCLEOTIDE SEQUENCE [LARGE SCALE GENOMIC DNA]</scope>
</reference>
<dbReference type="CDD" id="cd18179">
    <property type="entry name" value="ATP-synt_Vo_Ao_c_NTPK_rpt1"/>
    <property type="match status" value="1"/>
</dbReference>
<sequence length="157" mass="15585">MTGIYLAILGAALAVGLAGTGSALGIGIAGQAAAGVITEDPEKFGKVLLLQALPGTQGIYGFLAGFWVMLKIGLLGGTLATVSPEVGLQIFGACLPIAIAGLSSGIYQGKVSASGIFLTAKRPEESGKGLILAAMVETYAVLGLLATILLLNGIQVG</sequence>
<dbReference type="eggNOG" id="COG0636">
    <property type="taxonomic scope" value="Bacteria"/>
</dbReference>
<evidence type="ECO:0000256" key="2">
    <source>
        <dbReference type="ARBA" id="ARBA00007296"/>
    </source>
</evidence>
<dbReference type="InterPro" id="IPR000245">
    <property type="entry name" value="ATPase_proteolipid_csu"/>
</dbReference>
<dbReference type="NCBIfam" id="NF006219">
    <property type="entry name" value="PRK08344.1"/>
    <property type="match status" value="1"/>
</dbReference>
<dbReference type="CDD" id="cd18180">
    <property type="entry name" value="ATP-synt_Vo_Ao_c_NTPK_rpt2"/>
    <property type="match status" value="1"/>
</dbReference>
<dbReference type="PRINTS" id="PR00122">
    <property type="entry name" value="VACATPASE"/>
</dbReference>
<comment type="subcellular location">
    <subcellularLocation>
        <location evidence="1">Membrane</location>
        <topology evidence="1">Multi-pass membrane protein</topology>
    </subcellularLocation>
</comment>
<dbReference type="InterPro" id="IPR035921">
    <property type="entry name" value="F/V-ATP_Csub_sf"/>
</dbReference>
<dbReference type="NCBIfam" id="NF005124">
    <property type="entry name" value="PRK06558.1"/>
    <property type="match status" value="1"/>
</dbReference>
<dbReference type="FunFam" id="1.20.120.610:FF:000005">
    <property type="entry name" value="V-type sodium ATPase subunit K"/>
    <property type="match status" value="1"/>
</dbReference>
<evidence type="ECO:0000313" key="10">
    <source>
        <dbReference type="EMBL" id="GAK59876.1"/>
    </source>
</evidence>
<keyword evidence="4 8" id="KW-0812">Transmembrane</keyword>
<dbReference type="InterPro" id="IPR002379">
    <property type="entry name" value="ATPase_proteolipid_c-like_dom"/>
</dbReference>
<dbReference type="Proteomes" id="UP000030661">
    <property type="component" value="Unassembled WGS sequence"/>
</dbReference>
<feature type="transmembrane region" description="Helical" evidence="8">
    <location>
        <begin position="86"/>
        <end position="109"/>
    </location>
</feature>
<evidence type="ECO:0000256" key="3">
    <source>
        <dbReference type="ARBA" id="ARBA00022448"/>
    </source>
</evidence>
<protein>
    <submittedName>
        <fullName evidence="10">ATP synthase subunit C</fullName>
    </submittedName>
</protein>
<evidence type="ECO:0000259" key="9">
    <source>
        <dbReference type="Pfam" id="PF00137"/>
    </source>
</evidence>
<feature type="domain" description="V-ATPase proteolipid subunit C-like" evidence="9">
    <location>
        <begin position="9"/>
        <end position="67"/>
    </location>
</feature>
<dbReference type="GO" id="GO:0046961">
    <property type="term" value="F:proton-transporting ATPase activity, rotational mechanism"/>
    <property type="evidence" value="ECO:0007669"/>
    <property type="project" value="InterPro"/>
</dbReference>
<feature type="transmembrane region" description="Helical" evidence="8">
    <location>
        <begin position="129"/>
        <end position="151"/>
    </location>
</feature>
<gene>
    <name evidence="10" type="ORF">U27_06862</name>
</gene>
<evidence type="ECO:0000256" key="5">
    <source>
        <dbReference type="ARBA" id="ARBA00022989"/>
    </source>
</evidence>
<dbReference type="EMBL" id="DF820471">
    <property type="protein sequence ID" value="GAK59876.1"/>
    <property type="molecule type" value="Genomic_DNA"/>
</dbReference>
<evidence type="ECO:0000313" key="11">
    <source>
        <dbReference type="Proteomes" id="UP000030661"/>
    </source>
</evidence>
<dbReference type="HOGENOM" id="CLU_126047_0_0_0"/>
<comment type="similarity">
    <text evidence="2 8">Belongs to the V-ATPase proteolipid subunit family.</text>
</comment>
<dbReference type="Pfam" id="PF00137">
    <property type="entry name" value="ATP-synt_C"/>
    <property type="match status" value="2"/>
</dbReference>
<feature type="domain" description="V-ATPase proteolipid subunit C-like" evidence="9">
    <location>
        <begin position="91"/>
        <end position="150"/>
    </location>
</feature>
<evidence type="ECO:0000256" key="6">
    <source>
        <dbReference type="ARBA" id="ARBA00023065"/>
    </source>
</evidence>
<dbReference type="SUPFAM" id="SSF81333">
    <property type="entry name" value="F1F0 ATP synthase subunit C"/>
    <property type="match status" value="2"/>
</dbReference>
<dbReference type="Gene3D" id="1.20.120.610">
    <property type="entry name" value="lithium bound rotor ring of v- atpase"/>
    <property type="match status" value="1"/>
</dbReference>
<dbReference type="PANTHER" id="PTHR10263">
    <property type="entry name" value="V-TYPE PROTON ATPASE PROTEOLIPID SUBUNIT"/>
    <property type="match status" value="1"/>
</dbReference>
<keyword evidence="11" id="KW-1185">Reference proteome</keyword>
<keyword evidence="7 8" id="KW-0472">Membrane</keyword>
<dbReference type="GO" id="GO:0033179">
    <property type="term" value="C:proton-transporting V-type ATPase, V0 domain"/>
    <property type="evidence" value="ECO:0007669"/>
    <property type="project" value="InterPro"/>
</dbReference>
<evidence type="ECO:0000256" key="1">
    <source>
        <dbReference type="ARBA" id="ARBA00004141"/>
    </source>
</evidence>
<dbReference type="STRING" id="1499967.U27_06862"/>
<name>A0A081C5M1_VECG1</name>
<accession>A0A081C5M1</accession>
<keyword evidence="3 8" id="KW-0813">Transport</keyword>
<feature type="transmembrane region" description="Helical" evidence="8">
    <location>
        <begin position="59"/>
        <end position="79"/>
    </location>
</feature>
<organism evidence="10">
    <name type="scientific">Vecturithrix granuli</name>
    <dbReference type="NCBI Taxonomy" id="1499967"/>
    <lineage>
        <taxon>Bacteria</taxon>
        <taxon>Candidatus Moduliflexota</taxon>
        <taxon>Candidatus Vecturitrichia</taxon>
        <taxon>Candidatus Vecturitrichales</taxon>
        <taxon>Candidatus Vecturitrichaceae</taxon>
        <taxon>Candidatus Vecturithrix</taxon>
    </lineage>
</organism>
<evidence type="ECO:0000256" key="8">
    <source>
        <dbReference type="RuleBase" id="RU363060"/>
    </source>
</evidence>
<evidence type="ECO:0000256" key="7">
    <source>
        <dbReference type="ARBA" id="ARBA00023136"/>
    </source>
</evidence>
<proteinExistence type="inferred from homology"/>
<evidence type="ECO:0000256" key="4">
    <source>
        <dbReference type="ARBA" id="ARBA00022692"/>
    </source>
</evidence>
<dbReference type="AlphaFoldDB" id="A0A081C5M1"/>